<evidence type="ECO:0000256" key="3">
    <source>
        <dbReference type="SAM" id="SignalP"/>
    </source>
</evidence>
<keyword evidence="2" id="KW-1133">Transmembrane helix</keyword>
<sequence>MFSLVFSVVTTLAAVASGQALTINTPCQPVQLSWANGKAPYYPSAIPAGQASAAPLAKFPPQQGTAFTWVVNLRSGTDVTIRITDATGTTAYSSPVMVQDGFDDKCLSEAVNVTADDRSGSGSGQTGGQNGQNQTNAPPSSNGGNLNGSQQQPQNAQPGQNQTHASPTPEGNATQSPAQNQPQTSPAAANSTASALTASVAVAGVAVAALIAVAM</sequence>
<organism evidence="4 5">
    <name type="scientific">Trichosporon asahii var. asahii (strain ATCC 90039 / CBS 2479 / JCM 2466 / KCTC 7840 / NBRC 103889/ NCYC 2677 / UAMH 7654)</name>
    <name type="common">Yeast</name>
    <dbReference type="NCBI Taxonomy" id="1186058"/>
    <lineage>
        <taxon>Eukaryota</taxon>
        <taxon>Fungi</taxon>
        <taxon>Dikarya</taxon>
        <taxon>Basidiomycota</taxon>
        <taxon>Agaricomycotina</taxon>
        <taxon>Tremellomycetes</taxon>
        <taxon>Trichosporonales</taxon>
        <taxon>Trichosporonaceae</taxon>
        <taxon>Trichosporon</taxon>
    </lineage>
</organism>
<feature type="compositionally biased region" description="Low complexity" evidence="1">
    <location>
        <begin position="150"/>
        <end position="162"/>
    </location>
</feature>
<dbReference type="PANTHER" id="PTHR37487:SF2">
    <property type="entry name" value="EXPRESSED PROTEIN"/>
    <property type="match status" value="1"/>
</dbReference>
<dbReference type="Proteomes" id="UP000002748">
    <property type="component" value="Unassembled WGS sequence"/>
</dbReference>
<proteinExistence type="predicted"/>
<feature type="compositionally biased region" description="Polar residues" evidence="1">
    <location>
        <begin position="137"/>
        <end position="149"/>
    </location>
</feature>
<dbReference type="AlphaFoldDB" id="J6ET61"/>
<feature type="compositionally biased region" description="Gly residues" evidence="1">
    <location>
        <begin position="121"/>
        <end position="130"/>
    </location>
</feature>
<reference evidence="4 5" key="1">
    <citation type="journal article" date="2012" name="Eukaryot. Cell">
        <title>Draft genome sequence of CBS 2479, the standard type strain of Trichosporon asahii.</title>
        <authorList>
            <person name="Yang R.Y."/>
            <person name="Li H.T."/>
            <person name="Zhu H."/>
            <person name="Zhou G.P."/>
            <person name="Wang M."/>
            <person name="Wang L."/>
        </authorList>
    </citation>
    <scope>NUCLEOTIDE SEQUENCE [LARGE SCALE GENOMIC DNA]</scope>
    <source>
        <strain evidence="5">ATCC 90039 / CBS 2479 / JCM 2466 / KCTC 7840 / NCYC 2677 / UAMH 7654</strain>
    </source>
</reference>
<keyword evidence="2" id="KW-0812">Transmembrane</keyword>
<feature type="transmembrane region" description="Helical" evidence="2">
    <location>
        <begin position="193"/>
        <end position="214"/>
    </location>
</feature>
<dbReference type="KEGG" id="tasa:A1Q1_03329"/>
<comment type="caution">
    <text evidence="4">The sequence shown here is derived from an EMBL/GenBank/DDBJ whole genome shotgun (WGS) entry which is preliminary data.</text>
</comment>
<accession>J6ET61</accession>
<protein>
    <submittedName>
        <fullName evidence="4">Uncharacterized protein</fullName>
    </submittedName>
</protein>
<feature type="compositionally biased region" description="Polar residues" evidence="1">
    <location>
        <begin position="163"/>
        <end position="186"/>
    </location>
</feature>
<dbReference type="HOGENOM" id="CLU_063099_1_0_1"/>
<evidence type="ECO:0000313" key="5">
    <source>
        <dbReference type="Proteomes" id="UP000002748"/>
    </source>
</evidence>
<dbReference type="GeneID" id="25986842"/>
<feature type="signal peptide" evidence="3">
    <location>
        <begin position="1"/>
        <end position="20"/>
    </location>
</feature>
<keyword evidence="2" id="KW-0472">Membrane</keyword>
<evidence type="ECO:0000256" key="2">
    <source>
        <dbReference type="SAM" id="Phobius"/>
    </source>
</evidence>
<gene>
    <name evidence="4" type="ORF">A1Q1_03329</name>
</gene>
<evidence type="ECO:0000313" key="4">
    <source>
        <dbReference type="EMBL" id="EJT47754.1"/>
    </source>
</evidence>
<dbReference type="PANTHER" id="PTHR37487">
    <property type="entry name" value="CHROMOSOME 1, WHOLE GENOME SHOTGUN SEQUENCE"/>
    <property type="match status" value="1"/>
</dbReference>
<dbReference type="RefSeq" id="XP_014178636.1">
    <property type="nucleotide sequence ID" value="XM_014323161.1"/>
</dbReference>
<feature type="chain" id="PRO_5003787187" evidence="3">
    <location>
        <begin position="21"/>
        <end position="215"/>
    </location>
</feature>
<name>J6ET61_TRIAS</name>
<dbReference type="EMBL" id="ALBS01000229">
    <property type="protein sequence ID" value="EJT47754.1"/>
    <property type="molecule type" value="Genomic_DNA"/>
</dbReference>
<feature type="region of interest" description="Disordered" evidence="1">
    <location>
        <begin position="115"/>
        <end position="190"/>
    </location>
</feature>
<dbReference type="OrthoDB" id="3362246at2759"/>
<evidence type="ECO:0000256" key="1">
    <source>
        <dbReference type="SAM" id="MobiDB-lite"/>
    </source>
</evidence>
<keyword evidence="3" id="KW-0732">Signal</keyword>
<dbReference type="VEuPathDB" id="FungiDB:A1Q1_03329"/>